<dbReference type="InterPro" id="IPR001242">
    <property type="entry name" value="Condensation_dom"/>
</dbReference>
<evidence type="ECO:0000259" key="4">
    <source>
        <dbReference type="PROSITE" id="PS50075"/>
    </source>
</evidence>
<dbReference type="Pfam" id="PF00550">
    <property type="entry name" value="PP-binding"/>
    <property type="match status" value="1"/>
</dbReference>
<dbReference type="Pfam" id="PF00668">
    <property type="entry name" value="Condensation"/>
    <property type="match status" value="1"/>
</dbReference>
<dbReference type="Gene3D" id="3.30.559.10">
    <property type="entry name" value="Chloramphenicol acetyltransferase-like domain"/>
    <property type="match status" value="1"/>
</dbReference>
<dbReference type="InterPro" id="IPR036736">
    <property type="entry name" value="ACP-like_sf"/>
</dbReference>
<keyword evidence="2" id="KW-0596">Phosphopantetheine</keyword>
<dbReference type="GO" id="GO:0031177">
    <property type="term" value="F:phosphopantetheine binding"/>
    <property type="evidence" value="ECO:0007669"/>
    <property type="project" value="TreeGrafter"/>
</dbReference>
<dbReference type="InterPro" id="IPR006162">
    <property type="entry name" value="Ppantetheine_attach_site"/>
</dbReference>
<dbReference type="GO" id="GO:0043041">
    <property type="term" value="P:amino acid activation for nonribosomal peptide biosynthetic process"/>
    <property type="evidence" value="ECO:0007669"/>
    <property type="project" value="TreeGrafter"/>
</dbReference>
<evidence type="ECO:0000313" key="5">
    <source>
        <dbReference type="EMBL" id="MBJ7539350.1"/>
    </source>
</evidence>
<keyword evidence="6" id="KW-1185">Reference proteome</keyword>
<proteinExistence type="predicted"/>
<dbReference type="GO" id="GO:0003824">
    <property type="term" value="F:catalytic activity"/>
    <property type="evidence" value="ECO:0007669"/>
    <property type="project" value="InterPro"/>
</dbReference>
<dbReference type="SUPFAM" id="SSF52777">
    <property type="entry name" value="CoA-dependent acyltransferases"/>
    <property type="match status" value="2"/>
</dbReference>
<feature type="domain" description="Carrier" evidence="4">
    <location>
        <begin position="191"/>
        <end position="270"/>
    </location>
</feature>
<dbReference type="InterPro" id="IPR009081">
    <property type="entry name" value="PP-bd_ACP"/>
</dbReference>
<dbReference type="GO" id="GO:0005737">
    <property type="term" value="C:cytoplasm"/>
    <property type="evidence" value="ECO:0007669"/>
    <property type="project" value="TreeGrafter"/>
</dbReference>
<gene>
    <name evidence="5" type="ORF">I8J31_16855</name>
</gene>
<dbReference type="Proteomes" id="UP000628710">
    <property type="component" value="Unassembled WGS sequence"/>
</dbReference>
<comment type="caution">
    <text evidence="5">The sequence shown here is derived from an EMBL/GenBank/DDBJ whole genome shotgun (WGS) entry which is preliminary data.</text>
</comment>
<evidence type="ECO:0000313" key="6">
    <source>
        <dbReference type="Proteomes" id="UP000628710"/>
    </source>
</evidence>
<reference evidence="5" key="1">
    <citation type="submission" date="2020-12" db="EMBL/GenBank/DDBJ databases">
        <title>Marinomonas arctica sp. nov., a psychrotolerant bacterium isolated from the Arctic.</title>
        <authorList>
            <person name="Zhang Y."/>
        </authorList>
    </citation>
    <scope>NUCLEOTIDE SEQUENCE</scope>
    <source>
        <strain evidence="5">C1424</strain>
    </source>
</reference>
<keyword evidence="3" id="KW-0597">Phosphoprotein</keyword>
<protein>
    <submittedName>
        <fullName evidence="5">Condensation protein</fullName>
    </submittedName>
</protein>
<evidence type="ECO:0000256" key="1">
    <source>
        <dbReference type="ARBA" id="ARBA00001957"/>
    </source>
</evidence>
<dbReference type="SUPFAM" id="SSF47336">
    <property type="entry name" value="ACP-like"/>
    <property type="match status" value="1"/>
</dbReference>
<dbReference type="Gene3D" id="3.30.559.30">
    <property type="entry name" value="Nonribosomal peptide synthetase, condensation domain"/>
    <property type="match status" value="1"/>
</dbReference>
<comment type="cofactor">
    <cofactor evidence="1">
        <name>pantetheine 4'-phosphate</name>
        <dbReference type="ChEBI" id="CHEBI:47942"/>
    </cofactor>
</comment>
<dbReference type="InterPro" id="IPR023213">
    <property type="entry name" value="CAT-like_dom_sf"/>
</dbReference>
<name>A0A934N1B5_9GAMM</name>
<dbReference type="PROSITE" id="PS50075">
    <property type="entry name" value="CARRIER"/>
    <property type="match status" value="1"/>
</dbReference>
<accession>A0A934N1B5</accession>
<evidence type="ECO:0000256" key="3">
    <source>
        <dbReference type="ARBA" id="ARBA00022553"/>
    </source>
</evidence>
<dbReference type="Gene3D" id="1.10.1200.10">
    <property type="entry name" value="ACP-like"/>
    <property type="match status" value="1"/>
</dbReference>
<dbReference type="GO" id="GO:0044550">
    <property type="term" value="P:secondary metabolite biosynthetic process"/>
    <property type="evidence" value="ECO:0007669"/>
    <property type="project" value="TreeGrafter"/>
</dbReference>
<dbReference type="PANTHER" id="PTHR45527:SF1">
    <property type="entry name" value="FATTY ACID SYNTHASE"/>
    <property type="match status" value="1"/>
</dbReference>
<dbReference type="EMBL" id="JAEMNX010000023">
    <property type="protein sequence ID" value="MBJ7539350.1"/>
    <property type="molecule type" value="Genomic_DNA"/>
</dbReference>
<dbReference type="PANTHER" id="PTHR45527">
    <property type="entry name" value="NONRIBOSOMAL PEPTIDE SYNTHETASE"/>
    <property type="match status" value="1"/>
</dbReference>
<dbReference type="PROSITE" id="PS00012">
    <property type="entry name" value="PHOSPHOPANTETHEINE"/>
    <property type="match status" value="1"/>
</dbReference>
<dbReference type="RefSeq" id="WP_199469751.1">
    <property type="nucleotide sequence ID" value="NZ_JAEMNX010000023.1"/>
</dbReference>
<sequence length="725" mass="81822">MLTQASISNVTPSLPVSEYEENIWMLQLQQPEQVSRNISAWELSNDANLPLLSKVIHNLIEEIPDLNVRYNFSDDGDLMKYKAEKYEACLNLLTLEADEVSNYLSKLKDIPWDAAVNPPFNSFIIQTEYGVTLALDLHPILDQSYQLEDLITLIQNNYYQLSKDGQVLNLTEIDQSPVGLVSGIQQPNESTQLRLTKSQIANIILDEFRTALVEPDMALEDDFFDYGGHSLLATRIIGNLMQSHGIEVSFNDFFKSPSAMVLADYATANGQDNQQDASEFLLPEGSAPLTFAQDFLWQAYSAYEFSPIYNLPFAIKFFDKVDETILLKAFTDVLVRHAGLRTRFQSSNGVTSQCIIPVSELNQYKWFWDSSESEGVTLSDEASYQFDLTCELPLRIRFIHNLPDEPQVLSLLIHHMVIDEWSLNTIMADLSHAYMARASHSVPSWNLPARNINDFAFLQEKQGLNRQHVDYWINMLRGATRGLALSDSGNQSDASNEISTKAQWMELDLGNDAFKKLSAFARLHGSSIFSVLYTAITLSLHKQGNLDEIVIGTSASGRTEADFFDTVGYFTTMVAHRVQFDTDDSVDSLLQDITYKINESMQYADIPINLIQKELGMAADDGLLFDVYIHIHSNNALNGELQTSEGSIHYQQIPPEKNDSMFGLHFEIMDNVSADGQHALRLVTTYQQERYSQGQVESIFAKINTVLAMFDTEGDCKKPLKQIQL</sequence>
<evidence type="ECO:0000256" key="2">
    <source>
        <dbReference type="ARBA" id="ARBA00022450"/>
    </source>
</evidence>
<dbReference type="AlphaFoldDB" id="A0A934N1B5"/>
<organism evidence="5 6">
    <name type="scientific">Marinomonas transparens</name>
    <dbReference type="NCBI Taxonomy" id="2795388"/>
    <lineage>
        <taxon>Bacteria</taxon>
        <taxon>Pseudomonadati</taxon>
        <taxon>Pseudomonadota</taxon>
        <taxon>Gammaproteobacteria</taxon>
        <taxon>Oceanospirillales</taxon>
        <taxon>Oceanospirillaceae</taxon>
        <taxon>Marinomonas</taxon>
    </lineage>
</organism>